<dbReference type="InterPro" id="IPR043129">
    <property type="entry name" value="ATPase_NBD"/>
</dbReference>
<evidence type="ECO:0000313" key="2">
    <source>
        <dbReference type="Proteomes" id="UP000028630"/>
    </source>
</evidence>
<reference evidence="2" key="1">
    <citation type="submission" date="2014-05" db="EMBL/GenBank/DDBJ databases">
        <title>ATOL: Assembling a taxonomically balanced genome-scale reconstruction of the evolutionary history of the Enterobacteriaceae.</title>
        <authorList>
            <person name="Plunkett G. III"/>
            <person name="Neeno-Eckwall E.C."/>
            <person name="Glasner J.D."/>
            <person name="Perna N.T."/>
        </authorList>
    </citation>
    <scope>NUCLEOTIDE SEQUENCE [LARGE SCALE GENOMIC DNA]</scope>
    <source>
        <strain evidence="2">ATCC 49490</strain>
    </source>
</reference>
<sequence length="262" mass="29825">MAFRCWQVGLHIQHERIVIVAVQRERVGWSLRRWWSIPLPASAAERGIVIQSDCMVKVLRSWRRELPLQHQVALAFPASRTLQKTIPRPAMTLRERDSTQWVASHMAKRMEMDAAALCFDYAPDDSPREYRVTVAQQREVVALQQMAQKLNLQAVAITPDASALHHFLPYLAQPEQGVVWRDADAWLWATNNRWGATEFSQAVTISELRSHVQQPLTLCTAQPATEPHFDPWSIIIKRQPPLPPDSDAFAVAIALALGVYAW</sequence>
<dbReference type="EMBL" id="JMTB01000094">
    <property type="protein sequence ID" value="KFC04731.1"/>
    <property type="molecule type" value="Genomic_DNA"/>
</dbReference>
<dbReference type="SUPFAM" id="SSF53067">
    <property type="entry name" value="Actin-like ATPase domain"/>
    <property type="match status" value="1"/>
</dbReference>
<dbReference type="OrthoDB" id="6447548at2"/>
<dbReference type="eggNOG" id="COG4972">
    <property type="taxonomic scope" value="Bacteria"/>
</dbReference>
<dbReference type="RefSeq" id="WP_038158747.1">
    <property type="nucleotide sequence ID" value="NZ_JMTB01000094.1"/>
</dbReference>
<dbReference type="Gene3D" id="3.30.420.40">
    <property type="match status" value="1"/>
</dbReference>
<name>A0A085A3D6_9ENTR</name>
<accession>A0A085A3D6</accession>
<dbReference type="Proteomes" id="UP000028630">
    <property type="component" value="Unassembled WGS sequence"/>
</dbReference>
<gene>
    <name evidence="1" type="ORF">GTGU_03094</name>
</gene>
<keyword evidence="2" id="KW-1185">Reference proteome</keyword>
<organism evidence="1 2">
    <name type="scientific">Trabulsiella guamensis ATCC 49490</name>
    <dbReference type="NCBI Taxonomy" id="1005994"/>
    <lineage>
        <taxon>Bacteria</taxon>
        <taxon>Pseudomonadati</taxon>
        <taxon>Pseudomonadota</taxon>
        <taxon>Gammaproteobacteria</taxon>
        <taxon>Enterobacterales</taxon>
        <taxon>Enterobacteriaceae</taxon>
        <taxon>Trabulsiella</taxon>
    </lineage>
</organism>
<evidence type="ECO:0000313" key="1">
    <source>
        <dbReference type="EMBL" id="KFC04731.1"/>
    </source>
</evidence>
<protein>
    <submittedName>
        <fullName evidence="1">PilM family type IV pilus biogenesis protein</fullName>
    </submittedName>
</protein>
<proteinExistence type="predicted"/>
<comment type="caution">
    <text evidence="1">The sequence shown here is derived from an EMBL/GenBank/DDBJ whole genome shotgun (WGS) entry which is preliminary data.</text>
</comment>
<dbReference type="AlphaFoldDB" id="A0A085A3D6"/>
<dbReference type="Gene3D" id="3.30.1490.300">
    <property type="match status" value="1"/>
</dbReference>